<dbReference type="AlphaFoldDB" id="A0A1C7NN66"/>
<evidence type="ECO:0000313" key="3">
    <source>
        <dbReference type="Proteomes" id="UP000093000"/>
    </source>
</evidence>
<protein>
    <submittedName>
        <fullName evidence="2">Uncharacterized protein</fullName>
    </submittedName>
</protein>
<feature type="region of interest" description="Disordered" evidence="1">
    <location>
        <begin position="1"/>
        <end position="81"/>
    </location>
</feature>
<dbReference type="InParanoid" id="A0A1C7NN66"/>
<gene>
    <name evidence="2" type="ORF">A0J61_01412</name>
</gene>
<reference evidence="2 3" key="1">
    <citation type="submission" date="2016-03" db="EMBL/GenBank/DDBJ databases">
        <title>Choanephora cucurbitarum.</title>
        <authorList>
            <person name="Min B."/>
            <person name="Park H."/>
            <person name="Park J.-H."/>
            <person name="Shin H.-D."/>
            <person name="Choi I.-G."/>
        </authorList>
    </citation>
    <scope>NUCLEOTIDE SEQUENCE [LARGE SCALE GENOMIC DNA]</scope>
    <source>
        <strain evidence="2 3">KUS-F28377</strain>
    </source>
</reference>
<evidence type="ECO:0000256" key="1">
    <source>
        <dbReference type="SAM" id="MobiDB-lite"/>
    </source>
</evidence>
<proteinExistence type="predicted"/>
<keyword evidence="3" id="KW-1185">Reference proteome</keyword>
<organism evidence="2 3">
    <name type="scientific">Choanephora cucurbitarum</name>
    <dbReference type="NCBI Taxonomy" id="101091"/>
    <lineage>
        <taxon>Eukaryota</taxon>
        <taxon>Fungi</taxon>
        <taxon>Fungi incertae sedis</taxon>
        <taxon>Mucoromycota</taxon>
        <taxon>Mucoromycotina</taxon>
        <taxon>Mucoromycetes</taxon>
        <taxon>Mucorales</taxon>
        <taxon>Mucorineae</taxon>
        <taxon>Choanephoraceae</taxon>
        <taxon>Choanephoroideae</taxon>
        <taxon>Choanephora</taxon>
    </lineage>
</organism>
<dbReference type="EMBL" id="LUGH01000044">
    <property type="protein sequence ID" value="OBZ90537.1"/>
    <property type="molecule type" value="Genomic_DNA"/>
</dbReference>
<feature type="compositionally biased region" description="Low complexity" evidence="1">
    <location>
        <begin position="29"/>
        <end position="54"/>
    </location>
</feature>
<sequence>MSQPEQYQSTGHGTVDVPWSQDTKDSLKQDQGQTSDKQQSQQQNQQQNQQQPQQHNASSGFGHTTHQGHSRRSIKRDLNDI</sequence>
<accession>A0A1C7NN66</accession>
<dbReference type="Proteomes" id="UP000093000">
    <property type="component" value="Unassembled WGS sequence"/>
</dbReference>
<feature type="compositionally biased region" description="Polar residues" evidence="1">
    <location>
        <begin position="1"/>
        <end position="12"/>
    </location>
</feature>
<name>A0A1C7NN66_9FUNG</name>
<comment type="caution">
    <text evidence="2">The sequence shown here is derived from an EMBL/GenBank/DDBJ whole genome shotgun (WGS) entry which is preliminary data.</text>
</comment>
<feature type="compositionally biased region" description="Polar residues" evidence="1">
    <location>
        <begin position="55"/>
        <end position="65"/>
    </location>
</feature>
<evidence type="ECO:0000313" key="2">
    <source>
        <dbReference type="EMBL" id="OBZ90537.1"/>
    </source>
</evidence>